<dbReference type="InterPro" id="IPR037294">
    <property type="entry name" value="ABC_BtuC-like"/>
</dbReference>
<keyword evidence="4" id="KW-1003">Cell membrane</keyword>
<protein>
    <submittedName>
        <fullName evidence="9">Iron complex transport system permease protein</fullName>
    </submittedName>
</protein>
<name>A0A1G7HAS7_CHIFI</name>
<dbReference type="Pfam" id="PF01032">
    <property type="entry name" value="FecCD"/>
    <property type="match status" value="1"/>
</dbReference>
<dbReference type="InterPro" id="IPR000522">
    <property type="entry name" value="ABC_transptr_permease_BtuC"/>
</dbReference>
<keyword evidence="6 8" id="KW-1133">Transmembrane helix</keyword>
<feature type="transmembrane region" description="Helical" evidence="8">
    <location>
        <begin position="68"/>
        <end position="88"/>
    </location>
</feature>
<feature type="transmembrane region" description="Helical" evidence="8">
    <location>
        <begin position="12"/>
        <end position="34"/>
    </location>
</feature>
<comment type="subcellular location">
    <subcellularLocation>
        <location evidence="1">Cell membrane</location>
        <topology evidence="1">Multi-pass membrane protein</topology>
    </subcellularLocation>
</comment>
<sequence>MNIANIKCVSSITILSVLLIIAILLATGTGAMHMSPLQVLAILLDKAGIHLPVAYEENMPGVLWMIRLPRVMLGALIGAGLGVAGASLQGLFRNPLADPGLIGISSGASMAAVVMIIVQNALPVFEQAPALNFYALNLAAFGGAIITTLFIFRIARTGGQAAISTMLLAGIAVRALCESVTGLMTYLANNEQLRSITFWSLGSLGGASWQTVSGVAPFIIIPLIMLPRLAPALNLLALGEREAMHSGVRVPRLKSLLVIFATMAVAAGVAVAGVIGFIGLIVPHIVRQFTGPDYRILIPGAALSGAVLLTVADLLCRTIVAPAELPVGIITAVLGAPFFLWLIIKEKRTILA</sequence>
<keyword evidence="7 8" id="KW-0472">Membrane</keyword>
<evidence type="ECO:0000256" key="3">
    <source>
        <dbReference type="ARBA" id="ARBA00022448"/>
    </source>
</evidence>
<proteinExistence type="inferred from homology"/>
<comment type="similarity">
    <text evidence="2">Belongs to the binding-protein-dependent transport system permease family. FecCD subfamily.</text>
</comment>
<dbReference type="EMBL" id="FNBN01000001">
    <property type="protein sequence ID" value="SDE97542.1"/>
    <property type="molecule type" value="Genomic_DNA"/>
</dbReference>
<feature type="transmembrane region" description="Helical" evidence="8">
    <location>
        <begin position="256"/>
        <end position="282"/>
    </location>
</feature>
<feature type="transmembrane region" description="Helical" evidence="8">
    <location>
        <begin position="134"/>
        <end position="155"/>
    </location>
</feature>
<gene>
    <name evidence="9" type="ORF">SAMN04488121_101388</name>
</gene>
<dbReference type="STRING" id="104663.SAMN04488121_101388"/>
<dbReference type="PANTHER" id="PTHR30472">
    <property type="entry name" value="FERRIC ENTEROBACTIN TRANSPORT SYSTEM PERMEASE PROTEIN"/>
    <property type="match status" value="1"/>
</dbReference>
<dbReference type="Proteomes" id="UP000199045">
    <property type="component" value="Unassembled WGS sequence"/>
</dbReference>
<dbReference type="PANTHER" id="PTHR30472:SF25">
    <property type="entry name" value="ABC TRANSPORTER PERMEASE PROTEIN MJ0876-RELATED"/>
    <property type="match status" value="1"/>
</dbReference>
<accession>A0A1G7HAS7</accession>
<dbReference type="AlphaFoldDB" id="A0A1G7HAS7"/>
<dbReference type="Gene3D" id="1.10.3470.10">
    <property type="entry name" value="ABC transporter involved in vitamin B12 uptake, BtuC"/>
    <property type="match status" value="1"/>
</dbReference>
<evidence type="ECO:0000256" key="1">
    <source>
        <dbReference type="ARBA" id="ARBA00004651"/>
    </source>
</evidence>
<evidence type="ECO:0000256" key="2">
    <source>
        <dbReference type="ARBA" id="ARBA00007935"/>
    </source>
</evidence>
<organism evidence="9 10">
    <name type="scientific">Chitinophaga filiformis</name>
    <name type="common">Myxococcus filiformis</name>
    <name type="synonym">Flexibacter filiformis</name>
    <dbReference type="NCBI Taxonomy" id="104663"/>
    <lineage>
        <taxon>Bacteria</taxon>
        <taxon>Pseudomonadati</taxon>
        <taxon>Bacteroidota</taxon>
        <taxon>Chitinophagia</taxon>
        <taxon>Chitinophagales</taxon>
        <taxon>Chitinophagaceae</taxon>
        <taxon>Chitinophaga</taxon>
    </lineage>
</organism>
<evidence type="ECO:0000256" key="6">
    <source>
        <dbReference type="ARBA" id="ARBA00022989"/>
    </source>
</evidence>
<dbReference type="SUPFAM" id="SSF81345">
    <property type="entry name" value="ABC transporter involved in vitamin B12 uptake, BtuC"/>
    <property type="match status" value="1"/>
</dbReference>
<evidence type="ECO:0000313" key="10">
    <source>
        <dbReference type="Proteomes" id="UP000199045"/>
    </source>
</evidence>
<evidence type="ECO:0000313" key="9">
    <source>
        <dbReference type="EMBL" id="SDE97542.1"/>
    </source>
</evidence>
<feature type="transmembrane region" description="Helical" evidence="8">
    <location>
        <begin position="100"/>
        <end position="122"/>
    </location>
</feature>
<keyword evidence="3" id="KW-0813">Transport</keyword>
<reference evidence="9 10" key="1">
    <citation type="submission" date="2016-10" db="EMBL/GenBank/DDBJ databases">
        <authorList>
            <person name="de Groot N.N."/>
        </authorList>
    </citation>
    <scope>NUCLEOTIDE SEQUENCE [LARGE SCALE GENOMIC DNA]</scope>
    <source>
        <strain evidence="9 10">DSM 527</strain>
    </source>
</reference>
<dbReference type="FunFam" id="1.10.3470.10:FF:000001">
    <property type="entry name" value="Vitamin B12 ABC transporter permease BtuC"/>
    <property type="match status" value="1"/>
</dbReference>
<feature type="transmembrane region" description="Helical" evidence="8">
    <location>
        <begin position="294"/>
        <end position="315"/>
    </location>
</feature>
<dbReference type="GO" id="GO:0022857">
    <property type="term" value="F:transmembrane transporter activity"/>
    <property type="evidence" value="ECO:0007669"/>
    <property type="project" value="InterPro"/>
</dbReference>
<dbReference type="GO" id="GO:0005886">
    <property type="term" value="C:plasma membrane"/>
    <property type="evidence" value="ECO:0007669"/>
    <property type="project" value="UniProtKB-SubCell"/>
</dbReference>
<evidence type="ECO:0000256" key="5">
    <source>
        <dbReference type="ARBA" id="ARBA00022692"/>
    </source>
</evidence>
<dbReference type="GO" id="GO:0033214">
    <property type="term" value="P:siderophore-iron import into cell"/>
    <property type="evidence" value="ECO:0007669"/>
    <property type="project" value="TreeGrafter"/>
</dbReference>
<keyword evidence="5 8" id="KW-0812">Transmembrane</keyword>
<evidence type="ECO:0000256" key="7">
    <source>
        <dbReference type="ARBA" id="ARBA00023136"/>
    </source>
</evidence>
<feature type="transmembrane region" description="Helical" evidence="8">
    <location>
        <begin position="327"/>
        <end position="344"/>
    </location>
</feature>
<dbReference type="CDD" id="cd06550">
    <property type="entry name" value="TM_ABC_iron-siderophores_like"/>
    <property type="match status" value="1"/>
</dbReference>
<evidence type="ECO:0000256" key="4">
    <source>
        <dbReference type="ARBA" id="ARBA00022475"/>
    </source>
</evidence>
<dbReference type="RefSeq" id="WP_089828542.1">
    <property type="nucleotide sequence ID" value="NZ_FNBN01000001.1"/>
</dbReference>
<feature type="transmembrane region" description="Helical" evidence="8">
    <location>
        <begin position="207"/>
        <end position="226"/>
    </location>
</feature>
<evidence type="ECO:0000256" key="8">
    <source>
        <dbReference type="SAM" id="Phobius"/>
    </source>
</evidence>
<dbReference type="OrthoDB" id="9811721at2"/>